<evidence type="ECO:0000313" key="3">
    <source>
        <dbReference type="Proteomes" id="UP000034694"/>
    </source>
</evidence>
<keyword evidence="1" id="KW-0812">Transmembrane</keyword>
<keyword evidence="1" id="KW-1133">Transmembrane helix</keyword>
<evidence type="ECO:0000256" key="1">
    <source>
        <dbReference type="SAM" id="Phobius"/>
    </source>
</evidence>
<dbReference type="Proteomes" id="UP000034694">
    <property type="component" value="Unassembled WGS sequence"/>
</dbReference>
<protein>
    <submittedName>
        <fullName evidence="2">Uncharacterized protein</fullName>
    </submittedName>
</protein>
<gene>
    <name evidence="2" type="ORF">UY28_C0027G0010</name>
</gene>
<reference evidence="2 3" key="1">
    <citation type="journal article" date="2015" name="Nature">
        <title>rRNA introns, odd ribosomes, and small enigmatic genomes across a large radiation of phyla.</title>
        <authorList>
            <person name="Brown C.T."/>
            <person name="Hug L.A."/>
            <person name="Thomas B.C."/>
            <person name="Sharon I."/>
            <person name="Castelle C.J."/>
            <person name="Singh A."/>
            <person name="Wilkins M.J."/>
            <person name="Williams K.H."/>
            <person name="Banfield J.F."/>
        </authorList>
    </citation>
    <scope>NUCLEOTIDE SEQUENCE [LARGE SCALE GENOMIC DNA]</scope>
</reference>
<proteinExistence type="predicted"/>
<dbReference type="EMBL" id="LCPK01000027">
    <property type="protein sequence ID" value="KKU97082.1"/>
    <property type="molecule type" value="Genomic_DNA"/>
</dbReference>
<comment type="caution">
    <text evidence="2">The sequence shown here is derived from an EMBL/GenBank/DDBJ whole genome shotgun (WGS) entry which is preliminary data.</text>
</comment>
<name>A0A0G1US98_9BACT</name>
<sequence>MLELPHVIVAAALFKTLPAPLALPASLASHFVLDMLPHWNPHVNREITRHGHILPLSQKIIYLDLVLAVFFSLVYSIFFTSGLAGMYTSLSCSLMSVLPDVLQFPYYFAGVKHPLITGLIAFQKKHQFDVAPLPGLLFQAFIILLSLLILYN</sequence>
<feature type="transmembrane region" description="Helical" evidence="1">
    <location>
        <begin position="134"/>
        <end position="151"/>
    </location>
</feature>
<keyword evidence="1" id="KW-0472">Membrane</keyword>
<dbReference type="AlphaFoldDB" id="A0A0G1US98"/>
<accession>A0A0G1US98</accession>
<feature type="transmembrane region" description="Helical" evidence="1">
    <location>
        <begin position="60"/>
        <end position="84"/>
    </location>
</feature>
<organism evidence="2 3">
    <name type="scientific">Candidatus Amesbacteria bacterium GW2011_GWB1_48_13</name>
    <dbReference type="NCBI Taxonomy" id="1618362"/>
    <lineage>
        <taxon>Bacteria</taxon>
        <taxon>Candidatus Amesiibacteriota</taxon>
    </lineage>
</organism>
<evidence type="ECO:0000313" key="2">
    <source>
        <dbReference type="EMBL" id="KKU97082.1"/>
    </source>
</evidence>